<name>A0AAE0I6L5_9PEZI</name>
<reference evidence="6" key="2">
    <citation type="submission" date="2023-06" db="EMBL/GenBank/DDBJ databases">
        <authorList>
            <consortium name="Lawrence Berkeley National Laboratory"/>
            <person name="Haridas S."/>
            <person name="Hensen N."/>
            <person name="Bonometti L."/>
            <person name="Westerberg I."/>
            <person name="Brannstrom I.O."/>
            <person name="Guillou S."/>
            <person name="Cros-Aarteil S."/>
            <person name="Calhoun S."/>
            <person name="Kuo A."/>
            <person name="Mondo S."/>
            <person name="Pangilinan J."/>
            <person name="Riley R."/>
            <person name="Labutti K."/>
            <person name="Andreopoulos B."/>
            <person name="Lipzen A."/>
            <person name="Chen C."/>
            <person name="Yanf M."/>
            <person name="Daum C."/>
            <person name="Ng V."/>
            <person name="Clum A."/>
            <person name="Steindorff A."/>
            <person name="Ohm R."/>
            <person name="Martin F."/>
            <person name="Silar P."/>
            <person name="Natvig D."/>
            <person name="Lalanne C."/>
            <person name="Gautier V."/>
            <person name="Ament-Velasquez S.L."/>
            <person name="Kruys A."/>
            <person name="Hutchinson M.I."/>
            <person name="Powell A.J."/>
            <person name="Barry K."/>
            <person name="Miller A.N."/>
            <person name="Grigoriev I.V."/>
            <person name="Debuchy R."/>
            <person name="Gladieux P."/>
            <person name="Thoren M.H."/>
            <person name="Johannesson H."/>
        </authorList>
    </citation>
    <scope>NUCLEOTIDE SEQUENCE</scope>
    <source>
        <strain evidence="6">CBS 118394</strain>
    </source>
</reference>
<evidence type="ECO:0000256" key="2">
    <source>
        <dbReference type="PROSITE-ProRule" id="PRU00339"/>
    </source>
</evidence>
<dbReference type="Proteomes" id="UP001283341">
    <property type="component" value="Unassembled WGS sequence"/>
</dbReference>
<evidence type="ECO:0000313" key="7">
    <source>
        <dbReference type="Proteomes" id="UP001283341"/>
    </source>
</evidence>
<dbReference type="EMBL" id="JAUEDM010000004">
    <property type="protein sequence ID" value="KAK3319420.1"/>
    <property type="molecule type" value="Genomic_DNA"/>
</dbReference>
<accession>A0AAE0I6L5</accession>
<comment type="caution">
    <text evidence="6">The sequence shown here is derived from an EMBL/GenBank/DDBJ whole genome shotgun (WGS) entry which is preliminary data.</text>
</comment>
<gene>
    <name evidence="6" type="ORF">B0H66DRAFT_575853</name>
</gene>
<dbReference type="SUPFAM" id="SSF48452">
    <property type="entry name" value="TPR-like"/>
    <property type="match status" value="1"/>
</dbReference>
<keyword evidence="1" id="KW-0677">Repeat</keyword>
<reference evidence="6" key="1">
    <citation type="journal article" date="2023" name="Mol. Phylogenet. Evol.">
        <title>Genome-scale phylogeny and comparative genomics of the fungal order Sordariales.</title>
        <authorList>
            <person name="Hensen N."/>
            <person name="Bonometti L."/>
            <person name="Westerberg I."/>
            <person name="Brannstrom I.O."/>
            <person name="Guillou S."/>
            <person name="Cros-Aarteil S."/>
            <person name="Calhoun S."/>
            <person name="Haridas S."/>
            <person name="Kuo A."/>
            <person name="Mondo S."/>
            <person name="Pangilinan J."/>
            <person name="Riley R."/>
            <person name="LaButti K."/>
            <person name="Andreopoulos B."/>
            <person name="Lipzen A."/>
            <person name="Chen C."/>
            <person name="Yan M."/>
            <person name="Daum C."/>
            <person name="Ng V."/>
            <person name="Clum A."/>
            <person name="Steindorff A."/>
            <person name="Ohm R.A."/>
            <person name="Martin F."/>
            <person name="Silar P."/>
            <person name="Natvig D.O."/>
            <person name="Lalanne C."/>
            <person name="Gautier V."/>
            <person name="Ament-Velasquez S.L."/>
            <person name="Kruys A."/>
            <person name="Hutchinson M.I."/>
            <person name="Powell A.J."/>
            <person name="Barry K."/>
            <person name="Miller A.N."/>
            <person name="Grigoriev I.V."/>
            <person name="Debuchy R."/>
            <person name="Gladieux P."/>
            <person name="Hiltunen Thoren M."/>
            <person name="Johannesson H."/>
        </authorList>
    </citation>
    <scope>NUCLEOTIDE SEQUENCE</scope>
    <source>
        <strain evidence="6">CBS 118394</strain>
    </source>
</reference>
<feature type="domain" description="Nephrocystin 3-like N-terminal" evidence="5">
    <location>
        <begin position="285"/>
        <end position="378"/>
    </location>
</feature>
<dbReference type="Gene3D" id="1.25.40.10">
    <property type="entry name" value="Tetratricopeptide repeat domain"/>
    <property type="match status" value="1"/>
</dbReference>
<dbReference type="InterPro" id="IPR056884">
    <property type="entry name" value="NPHP3-like_N"/>
</dbReference>
<sequence length="1413" mass="156948">MGTVDPTPQGEVMAMQEMWDDVESRFEKLAGKPLRSKGTTSLDDCKAQIAKLQRPADADTAPAKRSGTAKTKSFAMDMLHCVKLLGGVAAQGASIVFPPSRLCFNAISLLLDIPADLQKFHAARFTELEPDLIQGTHRLMISFVNICALSIKLREARTWETFKVEAKLILLQKDSDVGKEIANFHDLLAAHSVQQGAQQLLALIYNKDVVTEVPYQASESGKRVNEILDSTDRVKNEETVRANLATIKDKLGLKDGIDKASQDIRDKFWHDRLDETAHWIDTPSEHGEFHSWAERKDANAKALFTLTGDSNTGKSVIVSSIVYHLRSKYESAARKLEQTIVASYFFPSLAGKNDSDEQPVQTAMKAIALQIATAKTAYYLVFDGLANLPSDYHEDQMELLGLLGKLGTASRAVRAVVSLRPDMTDPGFDEATRWNLGVEEDGKQDICFYIDESLKKDDILQDDDEYRTEMRIKIRDRLSGDLGGNYYKKIKTIVRTTGKGADIDKVLDESNEDEKAISLKAISKLEESLEVEEIEELNELLIWIGYARGGPLSFERLDAALFLRFKTPSMLKLEKKLLVSGGTAGIDSDMLALIYKDRTVPRGEEETKFSVNINITKANLTSVQRFLWNLTMKVKLEDKTAANGFDSYLTILKRTFQLLGEAPNKDTKAIAPYLLNYLPQHLNELKEAPTLHPLTPLEKQTIGEGLYALFATGDVVKTHWESCNELIWCRTEDELDTFLTWFKDPDITSKLGEVASSSNPHRALLQNIMGDGGCGPTERHRMGSLSFIQLDSVFPGAGMFTVSVKIDELRKEHADNSVEFVTAWCQHVLRVKEPDSLWNERVAEVYFETNDYRQAIKRFRAASERENPTPGSLEGLANSLAGEDSWKEASQTMVKALGLLDSVDPLNKTRLVADYMQLSEWYYKLHDLPKTVEYLQKALSLVPDDHEARYRLLCAWLDSEDASEEATNLLHELAGSALGQDKPSQFGKIIDKMVDEDDRDARFGQLFAVVSVEARLSRRTMQELDHVIERAKEGDESLEHATLLFYKGLATYHYSIMDTVPNKAPFESTWDGALGWRIWMTDVVNRASSFIASHHFEQAMDPGSSAAARSKHVDALKAIADKEQSAELSPAMSYLAYYYTAANEPIKTRDIVRACITSAFEILSDADDENDTEGYYYLSSVLMQCGDLVNAQSAMSLLLPPPVETNVLAWILDFDTVPEKAIAADLMARVDREASLAAADLRTRVGAREESDRVAARVRSFSRLKSVLAENFKCDGSCGAPSNLEVQAAMHFCRCCLNLSFCAELRLPLRSLACSAQHNYLEALRGNVCVGGEIADDGTRVGAEFRPIATWLDGLKAEWGYVEKPKTPEEEEEEEAAAEGGAEDAGKEAAATEASADEALAAVAAVTTALQAN</sequence>
<feature type="domain" description="Fungal STAND N-terminal Goodbye" evidence="4">
    <location>
        <begin position="19"/>
        <end position="122"/>
    </location>
</feature>
<dbReference type="PANTHER" id="PTHR10039:SF17">
    <property type="entry name" value="FUNGAL STAND N-TERMINAL GOODBYE DOMAIN-CONTAINING PROTEIN-RELATED"/>
    <property type="match status" value="1"/>
</dbReference>
<evidence type="ECO:0000259" key="4">
    <source>
        <dbReference type="Pfam" id="PF17109"/>
    </source>
</evidence>
<keyword evidence="2" id="KW-0802">TPR repeat</keyword>
<dbReference type="InterPro" id="IPR019734">
    <property type="entry name" value="TPR_rpt"/>
</dbReference>
<protein>
    <submittedName>
        <fullName evidence="6">Nacht and tpr domain-containing protein</fullName>
    </submittedName>
</protein>
<feature type="repeat" description="TPR" evidence="2">
    <location>
        <begin position="912"/>
        <end position="945"/>
    </location>
</feature>
<dbReference type="PROSITE" id="PS50005">
    <property type="entry name" value="TPR"/>
    <property type="match status" value="1"/>
</dbReference>
<dbReference type="InterPro" id="IPR011990">
    <property type="entry name" value="TPR-like_helical_dom_sf"/>
</dbReference>
<evidence type="ECO:0000256" key="3">
    <source>
        <dbReference type="SAM" id="MobiDB-lite"/>
    </source>
</evidence>
<keyword evidence="7" id="KW-1185">Reference proteome</keyword>
<evidence type="ECO:0000313" key="6">
    <source>
        <dbReference type="EMBL" id="KAK3319420.1"/>
    </source>
</evidence>
<proteinExistence type="predicted"/>
<organism evidence="6 7">
    <name type="scientific">Apodospora peruviana</name>
    <dbReference type="NCBI Taxonomy" id="516989"/>
    <lineage>
        <taxon>Eukaryota</taxon>
        <taxon>Fungi</taxon>
        <taxon>Dikarya</taxon>
        <taxon>Ascomycota</taxon>
        <taxon>Pezizomycotina</taxon>
        <taxon>Sordariomycetes</taxon>
        <taxon>Sordariomycetidae</taxon>
        <taxon>Sordariales</taxon>
        <taxon>Lasiosphaeriaceae</taxon>
        <taxon>Apodospora</taxon>
    </lineage>
</organism>
<evidence type="ECO:0000259" key="5">
    <source>
        <dbReference type="Pfam" id="PF24883"/>
    </source>
</evidence>
<dbReference type="PANTHER" id="PTHR10039">
    <property type="entry name" value="AMELOGENIN"/>
    <property type="match status" value="1"/>
</dbReference>
<feature type="region of interest" description="Disordered" evidence="3">
    <location>
        <begin position="1365"/>
        <end position="1394"/>
    </location>
</feature>
<dbReference type="InterPro" id="IPR031350">
    <property type="entry name" value="Goodbye_dom"/>
</dbReference>
<evidence type="ECO:0000256" key="1">
    <source>
        <dbReference type="ARBA" id="ARBA00022737"/>
    </source>
</evidence>
<dbReference type="Pfam" id="PF24883">
    <property type="entry name" value="NPHP3_N"/>
    <property type="match status" value="1"/>
</dbReference>
<dbReference type="Pfam" id="PF17109">
    <property type="entry name" value="Goodbye"/>
    <property type="match status" value="1"/>
</dbReference>